<comment type="caution">
    <text evidence="3">The sequence shown here is derived from an EMBL/GenBank/DDBJ whole genome shotgun (WGS) entry which is preliminary data.</text>
</comment>
<evidence type="ECO:0000256" key="1">
    <source>
        <dbReference type="SAM" id="Coils"/>
    </source>
</evidence>
<evidence type="ECO:0000313" key="4">
    <source>
        <dbReference type="Proteomes" id="UP001066276"/>
    </source>
</evidence>
<proteinExistence type="predicted"/>
<sequence>MAGPSDSLLWLENAKFQIENLQEWKEFTVNLFDAVQQQMDENHVNFFTDLSETEKAFVLQRAAKAIRGGELHNALMAQINHCLEEQIYSHVSREMQDSQLPKTKSDLVLGHLREGVVHLLEKRPDLKGKLHALFNQPLPTPLRGRAWRLYLSNTKARMEYLSQVAVNKAKSSLDREISLQCVSLLSAEETIQHLKDNTVAVKAMRNALSYSHKFQKLSASPSDSECLLIVPLVQAVIDTSLPTSSVDTVSALLVEEYLTFIDLRPMLLRGSPDQSSNDVSSVYKDIALLVNQMDQKLSTTIQRIYSEQADQPEESLQRGVQSLLQPVMQRLFTGYLQMKTLLYIWDQYIIGLDQPAYNCLPAFGLTFIMLLRDHLKGCHSPREAEAALKTHGPVLSIQEFQAVINKHFFRDLYSLLNKEDMSPLIIHDPTQVTQWSHATRTAVLPRTRPQDRRQAREERDMLRRQYMEKIKEAENQRLIREEEQKRQEELRLQKLLEDTRETLLVQKSQMEEQLSQEKQSRYELQRKAEEQIAGLQAEIRRLRELSRRSPDRYSLESLTAPPPSEHSRTPTPPRSRPLSQSPLSQRASPAVGDDTHQTQDERGKTAAAV</sequence>
<dbReference type="Proteomes" id="UP001066276">
    <property type="component" value="Chromosome 3_1"/>
</dbReference>
<feature type="compositionally biased region" description="Low complexity" evidence="2">
    <location>
        <begin position="576"/>
        <end position="586"/>
    </location>
</feature>
<feature type="region of interest" description="Disordered" evidence="2">
    <location>
        <begin position="548"/>
        <end position="609"/>
    </location>
</feature>
<keyword evidence="4" id="KW-1185">Reference proteome</keyword>
<accession>A0AAV7UA56</accession>
<feature type="compositionally biased region" description="Basic and acidic residues" evidence="2">
    <location>
        <begin position="593"/>
        <end position="609"/>
    </location>
</feature>
<dbReference type="AlphaFoldDB" id="A0AAV7UA56"/>
<gene>
    <name evidence="3" type="ORF">NDU88_002759</name>
</gene>
<keyword evidence="1" id="KW-0175">Coiled coil</keyword>
<feature type="coiled-coil region" evidence="1">
    <location>
        <begin position="452"/>
        <end position="545"/>
    </location>
</feature>
<evidence type="ECO:0000313" key="3">
    <source>
        <dbReference type="EMBL" id="KAJ1185974.1"/>
    </source>
</evidence>
<reference evidence="3" key="1">
    <citation type="journal article" date="2022" name="bioRxiv">
        <title>Sequencing and chromosome-scale assembly of the giantPleurodeles waltlgenome.</title>
        <authorList>
            <person name="Brown T."/>
            <person name="Elewa A."/>
            <person name="Iarovenko S."/>
            <person name="Subramanian E."/>
            <person name="Araus A.J."/>
            <person name="Petzold A."/>
            <person name="Susuki M."/>
            <person name="Suzuki K.-i.T."/>
            <person name="Hayashi T."/>
            <person name="Toyoda A."/>
            <person name="Oliveira C."/>
            <person name="Osipova E."/>
            <person name="Leigh N.D."/>
            <person name="Simon A."/>
            <person name="Yun M.H."/>
        </authorList>
    </citation>
    <scope>NUCLEOTIDE SEQUENCE</scope>
    <source>
        <strain evidence="3">20211129_DDA</strain>
        <tissue evidence="3">Liver</tissue>
    </source>
</reference>
<evidence type="ECO:0000256" key="2">
    <source>
        <dbReference type="SAM" id="MobiDB-lite"/>
    </source>
</evidence>
<feature type="compositionally biased region" description="Pro residues" evidence="2">
    <location>
        <begin position="560"/>
        <end position="575"/>
    </location>
</feature>
<name>A0AAV7UA56_PLEWA</name>
<organism evidence="3 4">
    <name type="scientific">Pleurodeles waltl</name>
    <name type="common">Iberian ribbed newt</name>
    <dbReference type="NCBI Taxonomy" id="8319"/>
    <lineage>
        <taxon>Eukaryota</taxon>
        <taxon>Metazoa</taxon>
        <taxon>Chordata</taxon>
        <taxon>Craniata</taxon>
        <taxon>Vertebrata</taxon>
        <taxon>Euteleostomi</taxon>
        <taxon>Amphibia</taxon>
        <taxon>Batrachia</taxon>
        <taxon>Caudata</taxon>
        <taxon>Salamandroidea</taxon>
        <taxon>Salamandridae</taxon>
        <taxon>Pleurodelinae</taxon>
        <taxon>Pleurodeles</taxon>
    </lineage>
</organism>
<dbReference type="EMBL" id="JANPWB010000005">
    <property type="protein sequence ID" value="KAJ1185974.1"/>
    <property type="molecule type" value="Genomic_DNA"/>
</dbReference>
<protein>
    <submittedName>
        <fullName evidence="3">Uncharacterized protein</fullName>
    </submittedName>
</protein>